<protein>
    <submittedName>
        <fullName evidence="1">Uncharacterized protein</fullName>
    </submittedName>
</protein>
<organism evidence="1 2">
    <name type="scientific">Ceutorhynchus assimilis</name>
    <name type="common">cabbage seed weevil</name>
    <dbReference type="NCBI Taxonomy" id="467358"/>
    <lineage>
        <taxon>Eukaryota</taxon>
        <taxon>Metazoa</taxon>
        <taxon>Ecdysozoa</taxon>
        <taxon>Arthropoda</taxon>
        <taxon>Hexapoda</taxon>
        <taxon>Insecta</taxon>
        <taxon>Pterygota</taxon>
        <taxon>Neoptera</taxon>
        <taxon>Endopterygota</taxon>
        <taxon>Coleoptera</taxon>
        <taxon>Polyphaga</taxon>
        <taxon>Cucujiformia</taxon>
        <taxon>Curculionidae</taxon>
        <taxon>Ceutorhynchinae</taxon>
        <taxon>Ceutorhynchus</taxon>
    </lineage>
</organism>
<sequence>MGRVNNTLNKFGRQRVSDKHQFLRGAQGNGFKLTSDGHYDIEGKRLSNVAKPILDNDVSTQEFVLDNIRFVHEQMKSLLDELENRINARFMGTDKKMDDIENNNISKDLEND</sequence>
<evidence type="ECO:0000313" key="2">
    <source>
        <dbReference type="Proteomes" id="UP001152799"/>
    </source>
</evidence>
<proteinExistence type="predicted"/>
<evidence type="ECO:0000313" key="1">
    <source>
        <dbReference type="EMBL" id="CAG9769948.1"/>
    </source>
</evidence>
<reference evidence="1" key="1">
    <citation type="submission" date="2022-01" db="EMBL/GenBank/DDBJ databases">
        <authorList>
            <person name="King R."/>
        </authorList>
    </citation>
    <scope>NUCLEOTIDE SEQUENCE</scope>
</reference>
<dbReference type="EMBL" id="OU892282">
    <property type="protein sequence ID" value="CAG9769948.1"/>
    <property type="molecule type" value="Genomic_DNA"/>
</dbReference>
<accession>A0A9N9QL67</accession>
<dbReference type="AlphaFoldDB" id="A0A9N9QL67"/>
<dbReference type="OrthoDB" id="6781144at2759"/>
<keyword evidence="2" id="KW-1185">Reference proteome</keyword>
<name>A0A9N9QL67_9CUCU</name>
<gene>
    <name evidence="1" type="ORF">CEUTPL_LOCUS10421</name>
</gene>
<dbReference type="Proteomes" id="UP001152799">
    <property type="component" value="Chromosome 6"/>
</dbReference>